<dbReference type="AlphaFoldDB" id="A0A0M9FZL3"/>
<feature type="compositionally biased region" description="Pro residues" evidence="1">
    <location>
        <begin position="319"/>
        <end position="329"/>
    </location>
</feature>
<feature type="compositionally biased region" description="Basic and acidic residues" evidence="1">
    <location>
        <begin position="107"/>
        <end position="122"/>
    </location>
</feature>
<feature type="compositionally biased region" description="Basic and acidic residues" evidence="1">
    <location>
        <begin position="77"/>
        <end position="86"/>
    </location>
</feature>
<feature type="compositionally biased region" description="Low complexity" evidence="1">
    <location>
        <begin position="293"/>
        <end position="306"/>
    </location>
</feature>
<feature type="compositionally biased region" description="Low complexity" evidence="1">
    <location>
        <begin position="15"/>
        <end position="28"/>
    </location>
</feature>
<evidence type="ECO:0000256" key="1">
    <source>
        <dbReference type="SAM" id="MobiDB-lite"/>
    </source>
</evidence>
<dbReference type="OrthoDB" id="265897at2759"/>
<feature type="compositionally biased region" description="Low complexity" evidence="1">
    <location>
        <begin position="240"/>
        <end position="255"/>
    </location>
</feature>
<feature type="compositionally biased region" description="Polar residues" evidence="1">
    <location>
        <begin position="57"/>
        <end position="68"/>
    </location>
</feature>
<accession>A0A0M9FZL3</accession>
<name>A0A0M9FZL3_LEPPY</name>
<feature type="region of interest" description="Disordered" evidence="1">
    <location>
        <begin position="1"/>
        <end position="466"/>
    </location>
</feature>
<dbReference type="EMBL" id="LGTL01000011">
    <property type="protein sequence ID" value="KPA79157.1"/>
    <property type="molecule type" value="Genomic_DNA"/>
</dbReference>
<gene>
    <name evidence="2" type="ORF">ABB37_05661</name>
</gene>
<keyword evidence="3" id="KW-1185">Reference proteome</keyword>
<dbReference type="VEuPathDB" id="TriTrypDB:LpyrH10_11_1260"/>
<feature type="compositionally biased region" description="Basic and acidic residues" evidence="1">
    <location>
        <begin position="155"/>
        <end position="174"/>
    </location>
</feature>
<sequence length="861" mass="93775">MPFYQDSVFGPSEHSQLQQPSSAASSPVQDRRSPPQMQGNDNSAKRPFRMPREVLSPASSPIPNSPTYHSYRDDDDVGGKKGREMEAGVGNGNAVADEPVFDDDVDDRPTHRGQRRDTESGRKGRSTAGRRRGHQSAEKYLSLPRDAAVYDEQESERRDGPIRNEQRQRRREDGLVTSRPRASPRKGRPLTAAPSYSPAGRRAADAAEDEGTASDEEEENDRPARRPRHPSRQHAPPPSSESRNSSSHSASSAESAPHRRRDGANPRRSKVTTGSDHEDGEDDDRVLKRRYSTTHAHSSAAHAKPSPSRKGRRGRSPTSQPPPPPPAPPLYCDQCGYPLPEEMEAYLQETSTYESVPRPHCPACGSRLRLSLPDNAEREGEEEEEGEDNGSRSRRTPRPAATAAASRVQPRRSPAKNHEEEVNLYSDPEGTEDSNDVATAGRQQQQQQPGGVSLKAHAAPSQQGPVLIPKSPYLTLEFMPRSLAAATVKKPKDPWRQGRASSAEEDAGIPWATPGCDACSWQCEVAMAGVCCCCAMPCVLFRERQRLLFHEIESRYICCAGAFPCCVPPAALRPELYYTVRTDYLGAPARASQRPQFWGDAVEVSRESANEGGEKDLCDAQGRRPSASQPAARVAAFRSATGIASPASLVNPRTGLPLEGCYRNIPVSRVKHALSNKTADFTGDYGCCDCVTCENHTCVWDCGRGCCLSCTHPTAHCLAFPLCCLCCELACCMPCALWANRLLIRQHYNLASDPGIDGGAACCYSCCLTCCTCEAASVVSQHYSVSQQQEHTSRVRSTAKPAGYPPALSCWSQLASSVAACLAAVCCLCPCAACSLAQQRDQMKRLGFPLVVEVPPEMEMM</sequence>
<dbReference type="Proteomes" id="UP000037923">
    <property type="component" value="Unassembled WGS sequence"/>
</dbReference>
<evidence type="ECO:0000313" key="2">
    <source>
        <dbReference type="EMBL" id="KPA79157.1"/>
    </source>
</evidence>
<organism evidence="2 3">
    <name type="scientific">Leptomonas pyrrhocoris</name>
    <name type="common">Firebug parasite</name>
    <dbReference type="NCBI Taxonomy" id="157538"/>
    <lineage>
        <taxon>Eukaryota</taxon>
        <taxon>Discoba</taxon>
        <taxon>Euglenozoa</taxon>
        <taxon>Kinetoplastea</taxon>
        <taxon>Metakinetoplastina</taxon>
        <taxon>Trypanosomatida</taxon>
        <taxon>Trypanosomatidae</taxon>
        <taxon>Leishmaniinae</taxon>
        <taxon>Leptomonas</taxon>
    </lineage>
</organism>
<proteinExistence type="predicted"/>
<comment type="caution">
    <text evidence="2">The sequence shown here is derived from an EMBL/GenBank/DDBJ whole genome shotgun (WGS) entry which is preliminary data.</text>
</comment>
<evidence type="ECO:0000313" key="3">
    <source>
        <dbReference type="Proteomes" id="UP000037923"/>
    </source>
</evidence>
<feature type="compositionally biased region" description="Acidic residues" evidence="1">
    <location>
        <begin position="379"/>
        <end position="388"/>
    </location>
</feature>
<reference evidence="2 3" key="1">
    <citation type="submission" date="2015-07" db="EMBL/GenBank/DDBJ databases">
        <title>High-quality genome of monoxenous trypanosomatid Leptomonas pyrrhocoris.</title>
        <authorList>
            <person name="Flegontov P."/>
            <person name="Butenko A."/>
            <person name="Firsov S."/>
            <person name="Vlcek C."/>
            <person name="Logacheva M.D."/>
            <person name="Field M."/>
            <person name="Filatov D."/>
            <person name="Flegontova O."/>
            <person name="Gerasimov E."/>
            <person name="Jackson A.P."/>
            <person name="Kelly S."/>
            <person name="Opperdoes F."/>
            <person name="O'Reilly A."/>
            <person name="Votypka J."/>
            <person name="Yurchenko V."/>
            <person name="Lukes J."/>
        </authorList>
    </citation>
    <scope>NUCLEOTIDE SEQUENCE [LARGE SCALE GENOMIC DNA]</scope>
    <source>
        <strain evidence="2">H10</strain>
    </source>
</reference>
<feature type="compositionally biased region" description="Acidic residues" evidence="1">
    <location>
        <begin position="206"/>
        <end position="220"/>
    </location>
</feature>
<protein>
    <recommendedName>
        <fullName evidence="4">PLAC8 family protein</fullName>
    </recommendedName>
</protein>
<dbReference type="RefSeq" id="XP_015657596.1">
    <property type="nucleotide sequence ID" value="XM_015803771.1"/>
</dbReference>
<feature type="compositionally biased region" description="Basic residues" evidence="1">
    <location>
        <begin position="123"/>
        <end position="134"/>
    </location>
</feature>
<feature type="compositionally biased region" description="Low complexity" evidence="1">
    <location>
        <begin position="398"/>
        <end position="407"/>
    </location>
</feature>
<dbReference type="GeneID" id="26905951"/>
<evidence type="ECO:0008006" key="4">
    <source>
        <dbReference type="Google" id="ProtNLM"/>
    </source>
</evidence>
<dbReference type="OMA" id="CCAGAFP"/>